<dbReference type="GO" id="GO:0005634">
    <property type="term" value="C:nucleus"/>
    <property type="evidence" value="ECO:0007669"/>
    <property type="project" value="TreeGrafter"/>
</dbReference>
<reference evidence="4 5" key="1">
    <citation type="submission" date="2019-03" db="EMBL/GenBank/DDBJ databases">
        <title>Sequencing 23 genomes of Wallemia ichthyophaga.</title>
        <authorList>
            <person name="Gostincar C."/>
        </authorList>
    </citation>
    <scope>NUCLEOTIDE SEQUENCE [LARGE SCALE GENOMIC DNA]</scope>
    <source>
        <strain evidence="3 5">EXF-6200</strain>
        <strain evidence="2 4">EXF-8621</strain>
    </source>
</reference>
<evidence type="ECO:0000313" key="5">
    <source>
        <dbReference type="Proteomes" id="UP000310689"/>
    </source>
</evidence>
<dbReference type="EMBL" id="SPOI01000025">
    <property type="protein sequence ID" value="TIB39837.1"/>
    <property type="molecule type" value="Genomic_DNA"/>
</dbReference>
<evidence type="ECO:0000313" key="2">
    <source>
        <dbReference type="EMBL" id="TIB13753.1"/>
    </source>
</evidence>
<name>A0A4T0HLV0_WALIC</name>
<dbReference type="SUPFAM" id="SSF52317">
    <property type="entry name" value="Class I glutamine amidotransferase-like"/>
    <property type="match status" value="1"/>
</dbReference>
<gene>
    <name evidence="3" type="ORF">E3P86_00942</name>
    <name evidence="2" type="ORF">E3P90_01479</name>
</gene>
<dbReference type="PROSITE" id="PS51273">
    <property type="entry name" value="GATASE_TYPE_1"/>
    <property type="match status" value="1"/>
</dbReference>
<dbReference type="InterPro" id="IPR017926">
    <property type="entry name" value="GATASE"/>
</dbReference>
<dbReference type="Gene3D" id="3.40.50.880">
    <property type="match status" value="1"/>
</dbReference>
<dbReference type="CDD" id="cd01741">
    <property type="entry name" value="GATase1_1"/>
    <property type="match status" value="1"/>
</dbReference>
<protein>
    <recommendedName>
        <fullName evidence="1">Glutamine amidotransferase domain-containing protein</fullName>
    </recommendedName>
</protein>
<dbReference type="InterPro" id="IPR044992">
    <property type="entry name" value="ChyE-like"/>
</dbReference>
<sequence length="283" mass="31766">MPQRTLKICFLKADTLPYEAIKHHGEYEEVLSQLIKPLCQSSSSDIDLQISKYDVIERQYPKDIHTYDAIIISGSFADSSIDDKMWVLRLCGFLIMLHDEYPHIRQIGICFGMQILARAFGPSKIIANTKGWEVGSTELKLTEGGKELLNPDEKDENRKDVIRLQQIHQDCVAEMPSQFELLASSEITRIQALAKYYDDGKARGFTNAPDVVPGGKHGQVQIIGLQGHPEWSSGIILSLIKEYEREGIFSSEYAAKVSEIAQQPTDAMHVGRSIMKVLGVDTK</sequence>
<dbReference type="OMA" id="EMCSYGN"/>
<dbReference type="Proteomes" id="UP000306954">
    <property type="component" value="Unassembled WGS sequence"/>
</dbReference>
<dbReference type="EMBL" id="SPOF01000013">
    <property type="protein sequence ID" value="TIB13753.1"/>
    <property type="molecule type" value="Genomic_DNA"/>
</dbReference>
<evidence type="ECO:0000313" key="4">
    <source>
        <dbReference type="Proteomes" id="UP000306954"/>
    </source>
</evidence>
<evidence type="ECO:0000259" key="1">
    <source>
        <dbReference type="Pfam" id="PF00117"/>
    </source>
</evidence>
<dbReference type="PANTHER" id="PTHR42695:SF5">
    <property type="entry name" value="GLUTAMINE AMIDOTRANSFERASE YLR126C-RELATED"/>
    <property type="match status" value="1"/>
</dbReference>
<organism evidence="3 5">
    <name type="scientific">Wallemia ichthyophaga</name>
    <dbReference type="NCBI Taxonomy" id="245174"/>
    <lineage>
        <taxon>Eukaryota</taxon>
        <taxon>Fungi</taxon>
        <taxon>Dikarya</taxon>
        <taxon>Basidiomycota</taxon>
        <taxon>Wallemiomycotina</taxon>
        <taxon>Wallemiomycetes</taxon>
        <taxon>Wallemiales</taxon>
        <taxon>Wallemiaceae</taxon>
        <taxon>Wallemia</taxon>
    </lineage>
</organism>
<dbReference type="InterPro" id="IPR029062">
    <property type="entry name" value="Class_I_gatase-like"/>
</dbReference>
<evidence type="ECO:0000313" key="3">
    <source>
        <dbReference type="EMBL" id="TIB39837.1"/>
    </source>
</evidence>
<accession>A0A4T0HLV0</accession>
<comment type="caution">
    <text evidence="3">The sequence shown here is derived from an EMBL/GenBank/DDBJ whole genome shotgun (WGS) entry which is preliminary data.</text>
</comment>
<feature type="domain" description="Glutamine amidotransferase" evidence="1">
    <location>
        <begin position="46"/>
        <end position="233"/>
    </location>
</feature>
<dbReference type="OrthoDB" id="92161at2759"/>
<dbReference type="GO" id="GO:0005829">
    <property type="term" value="C:cytosol"/>
    <property type="evidence" value="ECO:0007669"/>
    <property type="project" value="TreeGrafter"/>
</dbReference>
<dbReference type="Proteomes" id="UP000310689">
    <property type="component" value="Unassembled WGS sequence"/>
</dbReference>
<dbReference type="PANTHER" id="PTHR42695">
    <property type="entry name" value="GLUTAMINE AMIDOTRANSFERASE YLR126C-RELATED"/>
    <property type="match status" value="1"/>
</dbReference>
<proteinExistence type="predicted"/>
<dbReference type="Pfam" id="PF00117">
    <property type="entry name" value="GATase"/>
    <property type="match status" value="1"/>
</dbReference>
<dbReference type="AlphaFoldDB" id="A0A4T0HLV0"/>